<dbReference type="EMBL" id="CP012257">
    <property type="protein sequence ID" value="ALB54859.1"/>
    <property type="molecule type" value="Genomic_DNA"/>
</dbReference>
<sequence length="51" mass="5824">MYGNQTVNHQALMAAQSKAVIARFLGDAGMWLQANKQMKQAVSMPWYRRPQ</sequence>
<dbReference type="Pfam" id="PF06301">
    <property type="entry name" value="Lambda_Kil"/>
    <property type="match status" value="1"/>
</dbReference>
<reference evidence="2 4" key="4">
    <citation type="submission" date="2018-06" db="EMBL/GenBank/DDBJ databases">
        <authorList>
            <consortium name="Pathogen Informatics"/>
            <person name="Doyle S."/>
        </authorList>
    </citation>
    <scope>NUCLEOTIDE SEQUENCE [LARGE SCALE GENOMIC DNA]</scope>
    <source>
        <strain evidence="4">NCTC 9529</strain>
        <strain evidence="2">NCTC9529</strain>
    </source>
</reference>
<evidence type="ECO:0000313" key="3">
    <source>
        <dbReference type="Proteomes" id="UP000061974"/>
    </source>
</evidence>
<organism evidence="1 3">
    <name type="scientific">Cronobacter universalis NCTC 9529</name>
    <dbReference type="NCBI Taxonomy" id="1074000"/>
    <lineage>
        <taxon>Bacteria</taxon>
        <taxon>Pseudomonadati</taxon>
        <taxon>Pseudomonadota</taxon>
        <taxon>Gammaproteobacteria</taxon>
        <taxon>Enterobacterales</taxon>
        <taxon>Enterobacteriaceae</taxon>
        <taxon>Cronobacter</taxon>
    </lineage>
</organism>
<dbReference type="Proteomes" id="UP000254849">
    <property type="component" value="Unassembled WGS sequence"/>
</dbReference>
<name>A0AAC8ZRE3_9ENTR</name>
<evidence type="ECO:0000313" key="2">
    <source>
        <dbReference type="EMBL" id="STD07088.1"/>
    </source>
</evidence>
<reference evidence="3" key="2">
    <citation type="submission" date="2015-09" db="EMBL/GenBank/DDBJ databases">
        <title>Cronobacter genome sequencing and assembly.</title>
        <authorList>
            <person name="Descombes P."/>
            <person name="Baert L."/>
            <person name="Ngom-Bru C."/>
            <person name="Barretto C."/>
        </authorList>
    </citation>
    <scope>NUCLEOTIDE SEQUENCE [LARGE SCALE GENOMIC DNA]</scope>
    <source>
        <strain evidence="3">NCTC 9529</strain>
    </source>
</reference>
<dbReference type="KEGG" id="cui:AFK65_09350"/>
<dbReference type="Proteomes" id="UP000061974">
    <property type="component" value="Chromosome"/>
</dbReference>
<dbReference type="AlphaFoldDB" id="A0AAC8ZRE3"/>
<reference evidence="1 3" key="3">
    <citation type="journal article" date="2016" name="Genome Announc.">
        <title>Fully Closed Genome Sequences of Five Type Strains of the Genus Cronobacter and One Cronobacter sakazakii Strain.</title>
        <authorList>
            <person name="Moine D."/>
            <person name="Kassam M."/>
            <person name="Baert L."/>
            <person name="Tang Y."/>
            <person name="Barretto C."/>
            <person name="Ngom Bru C."/>
            <person name="Klijn A."/>
            <person name="Descombes P."/>
        </authorList>
    </citation>
    <scope>NUCLEOTIDE SEQUENCE [LARGE SCALE GENOMIC DNA]</scope>
    <source>
        <strain evidence="1 3">NCTC 9529</strain>
    </source>
</reference>
<evidence type="ECO:0000313" key="1">
    <source>
        <dbReference type="EMBL" id="ALB54859.1"/>
    </source>
</evidence>
<accession>A0AAC8ZRE3</accession>
<gene>
    <name evidence="1" type="ORF">AFK65_09350</name>
    <name evidence="2" type="ORF">NCTC9529_01917</name>
</gene>
<keyword evidence="4" id="KW-1185">Reference proteome</keyword>
<dbReference type="EMBL" id="UFYH01000001">
    <property type="protein sequence ID" value="STD07088.1"/>
    <property type="molecule type" value="Genomic_DNA"/>
</dbReference>
<proteinExistence type="predicted"/>
<dbReference type="RefSeq" id="WP_007706457.1">
    <property type="nucleotide sequence ID" value="NZ_AJKW01000009.1"/>
</dbReference>
<protein>
    <submittedName>
        <fullName evidence="2">Bacteriophage lambda Kil protein</fullName>
    </submittedName>
    <submittedName>
        <fullName evidence="1">Protein kil</fullName>
    </submittedName>
</protein>
<evidence type="ECO:0000313" key="4">
    <source>
        <dbReference type="Proteomes" id="UP000254849"/>
    </source>
</evidence>
<dbReference type="InterPro" id="IPR010444">
    <property type="entry name" value="Phage_lambda_Kil"/>
</dbReference>
<reference evidence="3" key="1">
    <citation type="submission" date="2015-07" db="EMBL/GenBank/DDBJ databases">
        <authorList>
            <person name="Moine D."/>
            <person name="Kassam M."/>
        </authorList>
    </citation>
    <scope>NUCLEOTIDE SEQUENCE [LARGE SCALE GENOMIC DNA]</scope>
    <source>
        <strain evidence="3">NCTC 9529</strain>
    </source>
</reference>